<dbReference type="OrthoDB" id="5857104at2759"/>
<feature type="coiled-coil region" evidence="7">
    <location>
        <begin position="329"/>
        <end position="379"/>
    </location>
</feature>
<dbReference type="EMBL" id="MRZV01000964">
    <property type="protein sequence ID" value="PIK42087.1"/>
    <property type="molecule type" value="Genomic_DNA"/>
</dbReference>
<evidence type="ECO:0000259" key="10">
    <source>
        <dbReference type="PROSITE" id="PS51192"/>
    </source>
</evidence>
<evidence type="ECO:0000259" key="9">
    <source>
        <dbReference type="PROSITE" id="PS50013"/>
    </source>
</evidence>
<evidence type="ECO:0000256" key="3">
    <source>
        <dbReference type="ARBA" id="ARBA00022741"/>
    </source>
</evidence>
<dbReference type="InterPro" id="IPR000953">
    <property type="entry name" value="Chromo/chromo_shadow_dom"/>
</dbReference>
<dbReference type="PANTHER" id="PTHR46850:SF1">
    <property type="entry name" value="CHROMODOMAIN-HELICASE-DNA-BINDING PROTEIN 9"/>
    <property type="match status" value="1"/>
</dbReference>
<keyword evidence="7" id="KW-0175">Coiled coil</keyword>
<evidence type="ECO:0000313" key="12">
    <source>
        <dbReference type="EMBL" id="PIK42087.1"/>
    </source>
</evidence>
<dbReference type="InterPro" id="IPR051493">
    <property type="entry name" value="CHD"/>
</dbReference>
<dbReference type="AlphaFoldDB" id="A0A2G8K255"/>
<dbReference type="GO" id="GO:0004386">
    <property type="term" value="F:helicase activity"/>
    <property type="evidence" value="ECO:0007669"/>
    <property type="project" value="UniProtKB-KW"/>
</dbReference>
<gene>
    <name evidence="12" type="ORF">BSL78_21083</name>
</gene>
<protein>
    <submittedName>
        <fullName evidence="12">Chromodomain-helicase-DNA-binding protein 8</fullName>
    </submittedName>
</protein>
<keyword evidence="4" id="KW-0378">Hydrolase</keyword>
<keyword evidence="2" id="KW-0677">Repeat</keyword>
<dbReference type="Pfam" id="PF00271">
    <property type="entry name" value="Helicase_C"/>
    <property type="match status" value="1"/>
</dbReference>
<evidence type="ECO:0000256" key="5">
    <source>
        <dbReference type="ARBA" id="ARBA00022840"/>
    </source>
</evidence>
<feature type="compositionally biased region" description="Basic residues" evidence="8">
    <location>
        <begin position="490"/>
        <end position="499"/>
    </location>
</feature>
<feature type="compositionally biased region" description="Basic residues" evidence="8">
    <location>
        <begin position="585"/>
        <end position="594"/>
    </location>
</feature>
<evidence type="ECO:0000256" key="7">
    <source>
        <dbReference type="SAM" id="Coils"/>
    </source>
</evidence>
<keyword evidence="13" id="KW-1185">Reference proteome</keyword>
<dbReference type="InterPro" id="IPR014001">
    <property type="entry name" value="Helicase_ATP-bd"/>
</dbReference>
<feature type="region of interest" description="Disordered" evidence="8">
    <location>
        <begin position="434"/>
        <end position="607"/>
    </location>
</feature>
<dbReference type="SUPFAM" id="SSF54160">
    <property type="entry name" value="Chromo domain-like"/>
    <property type="match status" value="1"/>
</dbReference>
<dbReference type="PROSITE" id="PS51192">
    <property type="entry name" value="HELICASE_ATP_BIND_1"/>
    <property type="match status" value="1"/>
</dbReference>
<dbReference type="InterPro" id="IPR000330">
    <property type="entry name" value="SNF2_N"/>
</dbReference>
<dbReference type="PROSITE" id="PS50013">
    <property type="entry name" value="CHROMO_2"/>
    <property type="match status" value="1"/>
</dbReference>
<evidence type="ECO:0000259" key="11">
    <source>
        <dbReference type="PROSITE" id="PS51194"/>
    </source>
</evidence>
<dbReference type="SMART" id="SM00490">
    <property type="entry name" value="HELICc"/>
    <property type="match status" value="1"/>
</dbReference>
<dbReference type="Proteomes" id="UP000230750">
    <property type="component" value="Unassembled WGS sequence"/>
</dbReference>
<sequence>MNLSNLLANQKVQLVGKSSTGTTLQTLAGQTVKIPAAFQQLRKQAVIKICNVHMSYKCGLPQTSSSVILKTVSTQPVTTVASVSTVVSTMATQQPITVFSSQKGQQQIVMLKQPIVSSSQSPQTLSVMGSPQAGTQRVLLQGAQKVTNSIPGGLGASFVIGNRQISSIVQQPQVTIQATGAASTSVNPVQKRITLSPSSLGAKNSLAVHDPTSANVVQTTSGQQEVSKLSVAPKQETASSELSAVCIIGSTVTAKTTSPVKAQNTVVIKSTDATVSLASSISSSVSSITAKPATTVSVGGQNFVSKFIRILPPKPGQKQTQMVISVNPNTDVNGEVKEISKELAQLQGQPKTHDTLKKLQDLQTRLQQLQVVTQLLKKAKMNQQAGSSTGLVVTPGENKERKKIIKQHKLQEKANRIVAEAVLKAKAAGKVDIPNVNSLDLPPIPSGAEEEEEEEKKKKKKDKSSRKSKKKDSKRKDSKDKKRDRERTRHPPKKKHPPSKKLPAAAILKFKRQKRKHGEDNSDSSDFDETPPRSPVTMLVDEEGEVMQRRSGRNTTRKKYTEDYDFKITDDESSSSSDNNDGKKQSSKHQKKKSSTVGPPRPPQPVVRSIKVVKQEVEADSAADVDVESVEPSAVTQGTQFFVENPDEDEANIIEKILAFRKTKKPPHPGEAQVGEVEEFFVKYRNFSYLHSEWQTTDKIKDPRIHQKVKRFKQKLRNMTPIAIQQRKTKAKSIDWEKIEDSPEYKDGNCLRDYQLEGVNWLMFSWCNGQNCILADEMGLGKTIQSIGFLTEVVKYGIIGPFLVIAPLSTIANWQREFETWTDMNAVVYHGSAQSRHMIAEFEMFYKDADEHRVLLTGTPLQNNVEELFSLLNFLEPGRFRSLPQFLDDFGDLKTESQVERLQQLLKPMMLRRLKEDVEKSLAPKEETIIEVELTSIQKRYYRAILERNFSFLQKGAQSTTNLPNLMNTMMELRKCCNHPFLINGAEDQIMLEMNAPGQFFSELIHVTALIQSSGKMVLLDKLLPRLKEGGHKVLVFSQMIRCLDILEDYLIQKSYLFERIDGRVRGNMRQAAIDRFSKPDSDRFIFLLCTRAGGLGINLTAADTCIIFDSDWNPQNDLQAQARCHRIGQEKAVKVYRLITRNSYEREMFDKASMKLGLDKAVLQSMRADKDSLTAPQPLTKTEIEDLLRKGAYGAIMEDDESSSKFCEEDIEIILQRRTKTPN</sequence>
<feature type="domain" description="Chromo" evidence="9">
    <location>
        <begin position="652"/>
        <end position="715"/>
    </location>
</feature>
<evidence type="ECO:0000256" key="8">
    <source>
        <dbReference type="SAM" id="MobiDB-lite"/>
    </source>
</evidence>
<dbReference type="SUPFAM" id="SSF52540">
    <property type="entry name" value="P-loop containing nucleoside triphosphate hydrolases"/>
    <property type="match status" value="2"/>
</dbReference>
<dbReference type="InterPro" id="IPR027417">
    <property type="entry name" value="P-loop_NTPase"/>
</dbReference>
<dbReference type="FunFam" id="3.40.50.300:FF:000015">
    <property type="entry name" value="chromodomain-helicase-DNA-binding protein 9 isoform X1"/>
    <property type="match status" value="1"/>
</dbReference>
<feature type="domain" description="Helicase ATP-binding" evidence="10">
    <location>
        <begin position="763"/>
        <end position="878"/>
    </location>
</feature>
<feature type="domain" description="Helicase C-terminal" evidence="11">
    <location>
        <begin position="1019"/>
        <end position="1175"/>
    </location>
</feature>
<feature type="compositionally biased region" description="Basic and acidic residues" evidence="8">
    <location>
        <begin position="474"/>
        <end position="489"/>
    </location>
</feature>
<dbReference type="InterPro" id="IPR049730">
    <property type="entry name" value="SNF2/RAD54-like_C"/>
</dbReference>
<evidence type="ECO:0000256" key="6">
    <source>
        <dbReference type="ARBA" id="ARBA00023242"/>
    </source>
</evidence>
<dbReference type="PANTHER" id="PTHR46850">
    <property type="entry name" value="CHROMODOMAIN-HELICASE-DNA-BINDING PROTEIN 9"/>
    <property type="match status" value="1"/>
</dbReference>
<organism evidence="12 13">
    <name type="scientific">Stichopus japonicus</name>
    <name type="common">Sea cucumber</name>
    <dbReference type="NCBI Taxonomy" id="307972"/>
    <lineage>
        <taxon>Eukaryota</taxon>
        <taxon>Metazoa</taxon>
        <taxon>Echinodermata</taxon>
        <taxon>Eleutherozoa</taxon>
        <taxon>Echinozoa</taxon>
        <taxon>Holothuroidea</taxon>
        <taxon>Aspidochirotacea</taxon>
        <taxon>Aspidochirotida</taxon>
        <taxon>Stichopodidae</taxon>
        <taxon>Apostichopus</taxon>
    </lineage>
</organism>
<dbReference type="GO" id="GO:0003677">
    <property type="term" value="F:DNA binding"/>
    <property type="evidence" value="ECO:0007669"/>
    <property type="project" value="UniProtKB-KW"/>
</dbReference>
<keyword evidence="12" id="KW-0238">DNA-binding</keyword>
<feature type="compositionally biased region" description="Basic residues" evidence="8">
    <location>
        <begin position="457"/>
        <end position="473"/>
    </location>
</feature>
<keyword evidence="6" id="KW-0539">Nucleus</keyword>
<accession>A0A2G8K255</accession>
<dbReference type="InterPro" id="IPR038718">
    <property type="entry name" value="SNF2-like_sf"/>
</dbReference>
<dbReference type="SMART" id="SM00487">
    <property type="entry name" value="DEXDc"/>
    <property type="match status" value="1"/>
</dbReference>
<keyword evidence="12" id="KW-0347">Helicase</keyword>
<name>A0A2G8K255_STIJA</name>
<dbReference type="Gene3D" id="3.40.50.10810">
    <property type="entry name" value="Tandem AAA-ATPase domain"/>
    <property type="match status" value="2"/>
</dbReference>
<comment type="caution">
    <text evidence="12">The sequence shown here is derived from an EMBL/GenBank/DDBJ whole genome shotgun (WGS) entry which is preliminary data.</text>
</comment>
<dbReference type="GO" id="GO:0005524">
    <property type="term" value="F:ATP binding"/>
    <property type="evidence" value="ECO:0007669"/>
    <property type="project" value="UniProtKB-KW"/>
</dbReference>
<evidence type="ECO:0000256" key="1">
    <source>
        <dbReference type="ARBA" id="ARBA00004123"/>
    </source>
</evidence>
<dbReference type="CDD" id="cd18793">
    <property type="entry name" value="SF2_C_SNF"/>
    <property type="match status" value="1"/>
</dbReference>
<dbReference type="InterPro" id="IPR001650">
    <property type="entry name" value="Helicase_C-like"/>
</dbReference>
<evidence type="ECO:0000256" key="2">
    <source>
        <dbReference type="ARBA" id="ARBA00022737"/>
    </source>
</evidence>
<proteinExistence type="predicted"/>
<dbReference type="PROSITE" id="PS51194">
    <property type="entry name" value="HELICASE_CTER"/>
    <property type="match status" value="1"/>
</dbReference>
<evidence type="ECO:0000256" key="4">
    <source>
        <dbReference type="ARBA" id="ARBA00022801"/>
    </source>
</evidence>
<dbReference type="STRING" id="307972.A0A2G8K255"/>
<evidence type="ECO:0000313" key="13">
    <source>
        <dbReference type="Proteomes" id="UP000230750"/>
    </source>
</evidence>
<dbReference type="Gene3D" id="2.40.50.40">
    <property type="match status" value="1"/>
</dbReference>
<dbReference type="SMART" id="SM00298">
    <property type="entry name" value="CHROMO"/>
    <property type="match status" value="1"/>
</dbReference>
<comment type="subcellular location">
    <subcellularLocation>
        <location evidence="1">Nucleus</location>
    </subcellularLocation>
</comment>
<feature type="compositionally biased region" description="Basic and acidic residues" evidence="8">
    <location>
        <begin position="559"/>
        <end position="570"/>
    </location>
</feature>
<dbReference type="Gene3D" id="3.40.50.300">
    <property type="entry name" value="P-loop containing nucleotide triphosphate hydrolases"/>
    <property type="match status" value="1"/>
</dbReference>
<dbReference type="Pfam" id="PF00176">
    <property type="entry name" value="SNF2-rel_dom"/>
    <property type="match status" value="2"/>
</dbReference>
<dbReference type="GO" id="GO:0005634">
    <property type="term" value="C:nucleus"/>
    <property type="evidence" value="ECO:0007669"/>
    <property type="project" value="UniProtKB-SubCell"/>
</dbReference>
<dbReference type="InterPro" id="IPR016197">
    <property type="entry name" value="Chromo-like_dom_sf"/>
</dbReference>
<dbReference type="CDD" id="cd18668">
    <property type="entry name" value="CD1_tandem_CHD5-9_like"/>
    <property type="match status" value="1"/>
</dbReference>
<reference evidence="12 13" key="1">
    <citation type="journal article" date="2017" name="PLoS Biol.">
        <title>The sea cucumber genome provides insights into morphological evolution and visceral regeneration.</title>
        <authorList>
            <person name="Zhang X."/>
            <person name="Sun L."/>
            <person name="Yuan J."/>
            <person name="Sun Y."/>
            <person name="Gao Y."/>
            <person name="Zhang L."/>
            <person name="Li S."/>
            <person name="Dai H."/>
            <person name="Hamel J.F."/>
            <person name="Liu C."/>
            <person name="Yu Y."/>
            <person name="Liu S."/>
            <person name="Lin W."/>
            <person name="Guo K."/>
            <person name="Jin S."/>
            <person name="Xu P."/>
            <person name="Storey K.B."/>
            <person name="Huan P."/>
            <person name="Zhang T."/>
            <person name="Zhou Y."/>
            <person name="Zhang J."/>
            <person name="Lin C."/>
            <person name="Li X."/>
            <person name="Xing L."/>
            <person name="Huo D."/>
            <person name="Sun M."/>
            <person name="Wang L."/>
            <person name="Mercier A."/>
            <person name="Li F."/>
            <person name="Yang H."/>
            <person name="Xiang J."/>
        </authorList>
    </citation>
    <scope>NUCLEOTIDE SEQUENCE [LARGE SCALE GENOMIC DNA]</scope>
    <source>
        <strain evidence="12">Shaxun</strain>
        <tissue evidence="12">Muscle</tissue>
    </source>
</reference>
<dbReference type="GO" id="GO:0016787">
    <property type="term" value="F:hydrolase activity"/>
    <property type="evidence" value="ECO:0007669"/>
    <property type="project" value="UniProtKB-KW"/>
</dbReference>
<keyword evidence="3" id="KW-0547">Nucleotide-binding</keyword>
<keyword evidence="5" id="KW-0067">ATP-binding</keyword>